<protein>
    <submittedName>
        <fullName evidence="3">Uncharacterized protein</fullName>
    </submittedName>
</protein>
<evidence type="ECO:0000256" key="1">
    <source>
        <dbReference type="SAM" id="MobiDB-lite"/>
    </source>
</evidence>
<keyword evidence="2" id="KW-1133">Transmembrane helix</keyword>
<dbReference type="Proteomes" id="UP000261520">
    <property type="component" value="Unplaced"/>
</dbReference>
<proteinExistence type="predicted"/>
<feature type="compositionally biased region" description="Basic and acidic residues" evidence="1">
    <location>
        <begin position="45"/>
        <end position="57"/>
    </location>
</feature>
<evidence type="ECO:0000313" key="4">
    <source>
        <dbReference type="Proteomes" id="UP000261520"/>
    </source>
</evidence>
<keyword evidence="2" id="KW-0472">Membrane</keyword>
<evidence type="ECO:0000313" key="3">
    <source>
        <dbReference type="Ensembl" id="ENSPMGP00000014941.1"/>
    </source>
</evidence>
<name>A0A3B4AEM1_9GOBI</name>
<accession>A0A3B4AEM1</accession>
<feature type="transmembrane region" description="Helical" evidence="2">
    <location>
        <begin position="12"/>
        <end position="30"/>
    </location>
</feature>
<reference evidence="3" key="2">
    <citation type="submission" date="2025-09" db="UniProtKB">
        <authorList>
            <consortium name="Ensembl"/>
        </authorList>
    </citation>
    <scope>IDENTIFICATION</scope>
</reference>
<organism evidence="3 4">
    <name type="scientific">Periophthalmus magnuspinnatus</name>
    <dbReference type="NCBI Taxonomy" id="409849"/>
    <lineage>
        <taxon>Eukaryota</taxon>
        <taxon>Metazoa</taxon>
        <taxon>Chordata</taxon>
        <taxon>Craniata</taxon>
        <taxon>Vertebrata</taxon>
        <taxon>Euteleostomi</taxon>
        <taxon>Actinopterygii</taxon>
        <taxon>Neopterygii</taxon>
        <taxon>Teleostei</taxon>
        <taxon>Neoteleostei</taxon>
        <taxon>Acanthomorphata</taxon>
        <taxon>Gobiaria</taxon>
        <taxon>Gobiiformes</taxon>
        <taxon>Gobioidei</taxon>
        <taxon>Gobiidae</taxon>
        <taxon>Oxudercinae</taxon>
        <taxon>Periophthalmus</taxon>
    </lineage>
</organism>
<reference evidence="3" key="1">
    <citation type="submission" date="2025-08" db="UniProtKB">
        <authorList>
            <consortium name="Ensembl"/>
        </authorList>
    </citation>
    <scope>IDENTIFICATION</scope>
</reference>
<evidence type="ECO:0000256" key="2">
    <source>
        <dbReference type="SAM" id="Phobius"/>
    </source>
</evidence>
<sequence length="99" mass="11096">MCDYVEEKLTIILFLHVLALCWLVELLRGWRLWRRCRPSPASPDSDPHHSGPPRPEHSSAPLGFHGDRPELSGFGSCPDWTEAWSGLVSCAVRLPSSDC</sequence>
<dbReference type="Ensembl" id="ENSPMGT00000015925.1">
    <property type="protein sequence ID" value="ENSPMGP00000014941.1"/>
    <property type="gene ID" value="ENSPMGG00000012241.1"/>
</dbReference>
<keyword evidence="2" id="KW-0812">Transmembrane</keyword>
<dbReference type="AlphaFoldDB" id="A0A3B4AEM1"/>
<feature type="region of interest" description="Disordered" evidence="1">
    <location>
        <begin position="38"/>
        <end position="67"/>
    </location>
</feature>
<keyword evidence="4" id="KW-1185">Reference proteome</keyword>